<dbReference type="Proteomes" id="UP001234989">
    <property type="component" value="Chromosome 3"/>
</dbReference>
<accession>A0AAF0QAM2</accession>
<evidence type="ECO:0000313" key="2">
    <source>
        <dbReference type="Proteomes" id="UP001234989"/>
    </source>
</evidence>
<proteinExistence type="predicted"/>
<protein>
    <submittedName>
        <fullName evidence="1">Uncharacterized protein</fullName>
    </submittedName>
</protein>
<evidence type="ECO:0000313" key="1">
    <source>
        <dbReference type="EMBL" id="WMV18665.1"/>
    </source>
</evidence>
<sequence>MHKYKRGYLYLATHSPSGQQLVLEEINCSQGTNASMVQSRQVSTHKRWEVLYYK</sequence>
<dbReference type="AlphaFoldDB" id="A0AAF0QAM2"/>
<keyword evidence="2" id="KW-1185">Reference proteome</keyword>
<name>A0AAF0QAM2_SOLVR</name>
<dbReference type="EMBL" id="CP133614">
    <property type="protein sequence ID" value="WMV18665.1"/>
    <property type="molecule type" value="Genomic_DNA"/>
</dbReference>
<gene>
    <name evidence="1" type="ORF">MTR67_012050</name>
</gene>
<organism evidence="1 2">
    <name type="scientific">Solanum verrucosum</name>
    <dbReference type="NCBI Taxonomy" id="315347"/>
    <lineage>
        <taxon>Eukaryota</taxon>
        <taxon>Viridiplantae</taxon>
        <taxon>Streptophyta</taxon>
        <taxon>Embryophyta</taxon>
        <taxon>Tracheophyta</taxon>
        <taxon>Spermatophyta</taxon>
        <taxon>Magnoliopsida</taxon>
        <taxon>eudicotyledons</taxon>
        <taxon>Gunneridae</taxon>
        <taxon>Pentapetalae</taxon>
        <taxon>asterids</taxon>
        <taxon>lamiids</taxon>
        <taxon>Solanales</taxon>
        <taxon>Solanaceae</taxon>
        <taxon>Solanoideae</taxon>
        <taxon>Solaneae</taxon>
        <taxon>Solanum</taxon>
    </lineage>
</organism>
<reference evidence="1" key="1">
    <citation type="submission" date="2023-08" db="EMBL/GenBank/DDBJ databases">
        <title>A de novo genome assembly of Solanum verrucosum Schlechtendal, a Mexican diploid species geographically isolated from the other diploid A-genome species in potato relatives.</title>
        <authorList>
            <person name="Hosaka K."/>
        </authorList>
    </citation>
    <scope>NUCLEOTIDE SEQUENCE</scope>
    <source>
        <tissue evidence="1">Young leaves</tissue>
    </source>
</reference>